<feature type="transmembrane region" description="Helical" evidence="1">
    <location>
        <begin position="71"/>
        <end position="91"/>
    </location>
</feature>
<reference evidence="2 3" key="1">
    <citation type="submission" date="2015-06" db="EMBL/GenBank/DDBJ databases">
        <title>Expansion of signal transduction pathways in fungi by whole-genome duplication.</title>
        <authorList>
            <consortium name="DOE Joint Genome Institute"/>
            <person name="Corrochano L.M."/>
            <person name="Kuo A."/>
            <person name="Marcet-Houben M."/>
            <person name="Polaino S."/>
            <person name="Salamov A."/>
            <person name="Villalobos J.M."/>
            <person name="Alvarez M.I."/>
            <person name="Avalos J."/>
            <person name="Benito E.P."/>
            <person name="Benoit I."/>
            <person name="Burger G."/>
            <person name="Camino L.P."/>
            <person name="Canovas D."/>
            <person name="Cerda-Olmedo E."/>
            <person name="Cheng J.-F."/>
            <person name="Dominguez A."/>
            <person name="Elias M."/>
            <person name="Eslava A.P."/>
            <person name="Glaser F."/>
            <person name="Grimwood J."/>
            <person name="Gutierrez G."/>
            <person name="Heitman J."/>
            <person name="Henrissat B."/>
            <person name="Iturriaga E.A."/>
            <person name="Lang B.F."/>
            <person name="Lavin J.L."/>
            <person name="Lee S."/>
            <person name="Li W."/>
            <person name="Lindquist E."/>
            <person name="Lopez-Garcia S."/>
            <person name="Luque E.M."/>
            <person name="Marcos A.T."/>
            <person name="Martin J."/>
            <person name="Mccluskey K."/>
            <person name="Medina H.R."/>
            <person name="Miralles-Duran A."/>
            <person name="Miyazaki A."/>
            <person name="Munoz-Torres E."/>
            <person name="Oguiza J.A."/>
            <person name="Ohm R."/>
            <person name="Olmedo M."/>
            <person name="Orejas M."/>
            <person name="Ortiz-Castellanos L."/>
            <person name="Pisabarro A.G."/>
            <person name="Rodriguez-Romero J."/>
            <person name="Ruiz-Herrera J."/>
            <person name="Ruiz-Vazquez R."/>
            <person name="Sanz C."/>
            <person name="Schackwitz W."/>
            <person name="Schmutz J."/>
            <person name="Shahriari M."/>
            <person name="Shelest E."/>
            <person name="Silva-Franco F."/>
            <person name="Soanes D."/>
            <person name="Syed K."/>
            <person name="Tagua V.G."/>
            <person name="Talbot N.J."/>
            <person name="Thon M."/>
            <person name="De Vries R.P."/>
            <person name="Wiebenga A."/>
            <person name="Yadav J.S."/>
            <person name="Braun E.L."/>
            <person name="Baker S."/>
            <person name="Garre V."/>
            <person name="Horwitz B."/>
            <person name="Torres-Martinez S."/>
            <person name="Idnurm A."/>
            <person name="Herrera-Estrella A."/>
            <person name="Gabaldon T."/>
            <person name="Grigoriev I.V."/>
        </authorList>
    </citation>
    <scope>NUCLEOTIDE SEQUENCE [LARGE SCALE GENOMIC DNA]</scope>
    <source>
        <strain evidence="2 3">CBS 277.49</strain>
    </source>
</reference>
<keyword evidence="1" id="KW-0472">Membrane</keyword>
<protein>
    <submittedName>
        <fullName evidence="2">Uncharacterized protein</fullName>
    </submittedName>
</protein>
<organism evidence="2 3">
    <name type="scientific">Mucor lusitanicus CBS 277.49</name>
    <dbReference type="NCBI Taxonomy" id="747725"/>
    <lineage>
        <taxon>Eukaryota</taxon>
        <taxon>Fungi</taxon>
        <taxon>Fungi incertae sedis</taxon>
        <taxon>Mucoromycota</taxon>
        <taxon>Mucoromycotina</taxon>
        <taxon>Mucoromycetes</taxon>
        <taxon>Mucorales</taxon>
        <taxon>Mucorineae</taxon>
        <taxon>Mucoraceae</taxon>
        <taxon>Mucor</taxon>
    </lineage>
</organism>
<feature type="transmembrane region" description="Helical" evidence="1">
    <location>
        <begin position="103"/>
        <end position="122"/>
    </location>
</feature>
<sequence length="128" mass="14848">MPANNEEHRYIRLQRVPILLATLASLIPLCGLINFTNNWVHSIAFITIYSAICLVELGLLIFNQRLSPCELYVYSIMLICAFVITTVYFHDRYSTGKDSKQEFVYNMMGFVVAAVAEIYQVIRDLWFR</sequence>
<comment type="caution">
    <text evidence="2">The sequence shown here is derived from an EMBL/GenBank/DDBJ whole genome shotgun (WGS) entry which is preliminary data.</text>
</comment>
<dbReference type="VEuPathDB" id="FungiDB:MUCCIDRAFT_162053"/>
<keyword evidence="1" id="KW-0812">Transmembrane</keyword>
<dbReference type="Proteomes" id="UP000077051">
    <property type="component" value="Unassembled WGS sequence"/>
</dbReference>
<evidence type="ECO:0000313" key="2">
    <source>
        <dbReference type="EMBL" id="OAD05360.1"/>
    </source>
</evidence>
<keyword evidence="1" id="KW-1133">Transmembrane helix</keyword>
<proteinExistence type="predicted"/>
<evidence type="ECO:0000256" key="1">
    <source>
        <dbReference type="SAM" id="Phobius"/>
    </source>
</evidence>
<feature type="transmembrane region" description="Helical" evidence="1">
    <location>
        <begin position="16"/>
        <end position="36"/>
    </location>
</feature>
<evidence type="ECO:0000313" key="3">
    <source>
        <dbReference type="Proteomes" id="UP000077051"/>
    </source>
</evidence>
<dbReference type="EMBL" id="AMYB01000003">
    <property type="protein sequence ID" value="OAD05360.1"/>
    <property type="molecule type" value="Genomic_DNA"/>
</dbReference>
<accession>A0A162QSN3</accession>
<name>A0A162QSN3_MUCCL</name>
<feature type="transmembrane region" description="Helical" evidence="1">
    <location>
        <begin position="42"/>
        <end position="62"/>
    </location>
</feature>
<dbReference type="AlphaFoldDB" id="A0A162QSN3"/>
<gene>
    <name evidence="2" type="ORF">MUCCIDRAFT_162053</name>
</gene>
<keyword evidence="3" id="KW-1185">Reference proteome</keyword>